<dbReference type="EMBL" id="BQXS01012076">
    <property type="protein sequence ID" value="GKT19629.1"/>
    <property type="molecule type" value="Genomic_DNA"/>
</dbReference>
<protein>
    <submittedName>
        <fullName evidence="2">Uncharacterized protein</fullName>
    </submittedName>
</protein>
<feature type="region of interest" description="Disordered" evidence="1">
    <location>
        <begin position="50"/>
        <end position="78"/>
    </location>
</feature>
<accession>A0ABQ5JZG5</accession>
<feature type="compositionally biased region" description="Low complexity" evidence="1">
    <location>
        <begin position="61"/>
        <end position="78"/>
    </location>
</feature>
<proteinExistence type="predicted"/>
<name>A0ABQ5JZG5_9EUKA</name>
<evidence type="ECO:0000313" key="3">
    <source>
        <dbReference type="Proteomes" id="UP001057375"/>
    </source>
</evidence>
<sequence>MKKGCEMSYINKDGHKVTKKIVKKRVKKKKTTSKLKEEIGSFNEENSIVDGKRRFSKESRSPLSTSTSIPHSSSDIPSYPIGISNSLESTLLKKAGVLSGTIEVDYHDDLLKSEIEKEKKPECHFESFMRNEGEGLGMEKKREAEWKEKHRGYTRDDGTSASASPTLPIDESILQPDNFFSFVNSPAHPRLRGILCICKCGDRGNISILGTISTPIHNISSFFSKENLTKAIITPYKHKEAMIYPSMLVSTQIPISVGNRVYVIGRGHGTVKNHLQYTSRWTVFVQDEGISNIDARELRVCVDQWIIESRMIK</sequence>
<evidence type="ECO:0000313" key="2">
    <source>
        <dbReference type="EMBL" id="GKT19629.1"/>
    </source>
</evidence>
<feature type="compositionally biased region" description="Basic and acidic residues" evidence="1">
    <location>
        <begin position="50"/>
        <end position="60"/>
    </location>
</feature>
<reference evidence="2" key="1">
    <citation type="submission" date="2022-03" db="EMBL/GenBank/DDBJ databases">
        <title>Draft genome sequence of Aduncisulcus paluster, a free-living microaerophilic Fornicata.</title>
        <authorList>
            <person name="Yuyama I."/>
            <person name="Kume K."/>
            <person name="Tamura T."/>
            <person name="Inagaki Y."/>
            <person name="Hashimoto T."/>
        </authorList>
    </citation>
    <scope>NUCLEOTIDE SEQUENCE</scope>
    <source>
        <strain evidence="2">NY0171</strain>
    </source>
</reference>
<gene>
    <name evidence="2" type="ORF">ADUPG1_011544</name>
</gene>
<organism evidence="2 3">
    <name type="scientific">Aduncisulcus paluster</name>
    <dbReference type="NCBI Taxonomy" id="2918883"/>
    <lineage>
        <taxon>Eukaryota</taxon>
        <taxon>Metamonada</taxon>
        <taxon>Carpediemonas-like organisms</taxon>
        <taxon>Aduncisulcus</taxon>
    </lineage>
</organism>
<dbReference type="Proteomes" id="UP001057375">
    <property type="component" value="Unassembled WGS sequence"/>
</dbReference>
<keyword evidence="3" id="KW-1185">Reference proteome</keyword>
<comment type="caution">
    <text evidence="2">The sequence shown here is derived from an EMBL/GenBank/DDBJ whole genome shotgun (WGS) entry which is preliminary data.</text>
</comment>
<evidence type="ECO:0000256" key="1">
    <source>
        <dbReference type="SAM" id="MobiDB-lite"/>
    </source>
</evidence>